<dbReference type="STRING" id="169760.PSTEL_26620"/>
<dbReference type="Gene3D" id="3.40.50.300">
    <property type="entry name" value="P-loop containing nucleotide triphosphate hydrolases"/>
    <property type="match status" value="1"/>
</dbReference>
<accession>A0A089M159</accession>
<feature type="domain" description="AAA+ ATPase" evidence="1">
    <location>
        <begin position="260"/>
        <end position="395"/>
    </location>
</feature>
<dbReference type="InterPro" id="IPR003593">
    <property type="entry name" value="AAA+_ATPase"/>
</dbReference>
<protein>
    <recommendedName>
        <fullName evidence="1">AAA+ ATPase domain-containing protein</fullName>
    </recommendedName>
</protein>
<sequence length="625" mass="71566">MIIYSSSALAFKEKVDNNELTVEIENAFISKMGMRPSPGERRAWNNSMQFMERVVRNSKIADDCGIMIEYNIPATSKRVDFIVAGQNAEGKDNFVIVELKQWDAAKETDREDVVIAHIGSKERETPHPSYQAWSYRQQLEDMNEAIHSSDLTSHSCAYLHNYRTPQPDPLKNERYETYIRKAPLFMAEDTQKLQEFLHKHIGNGNGVNLLYLIENGRIRPSKKLIDHIDGLFQGNSEFILLDEQKVAYETIIRLAKDTSKKRTILIKGGPGTGKSVISMNALGGLLKQKLNVRFIAPNASFRTVMVETLAKRQAKNKARARSLFAGSGQFYDAPKHFYDVLVVDEAHRLKGKGAYQYRGLNQIEDIIAASKINVFFIDDFQRIRPDDIGSVAEIKRVAELHQSEVHEYTLTAQFRCSGAEGFLNWIDHIFQIRQTGNFNGWDQDAFEFRLMDTPHALYQAIKDKVNEGHKARMLAGFAWNWTKDTEGNRNGEIDDVVIEEHNFRMPWNGRAISNMWAIHEQGLEQIGCVHTSQGLEFDYVGVIIGNDLKFDVQNMEIYADYDEYKDSMGKRGLKNDNHQLTALIKNIYKVLISRGIKGCYVYCRNPELKNYIEGQLQRVALEEGR</sequence>
<evidence type="ECO:0000259" key="1">
    <source>
        <dbReference type="SMART" id="SM00382"/>
    </source>
</evidence>
<dbReference type="KEGG" id="pste:PSTEL_26620"/>
<dbReference type="Proteomes" id="UP000029507">
    <property type="component" value="Chromosome"/>
</dbReference>
<proteinExistence type="predicted"/>
<dbReference type="AlphaFoldDB" id="A0A089M159"/>
<dbReference type="SMART" id="SM00382">
    <property type="entry name" value="AAA"/>
    <property type="match status" value="1"/>
</dbReference>
<dbReference type="HOGENOM" id="CLU_019642_0_0_9"/>
<dbReference type="RefSeq" id="WP_038699757.1">
    <property type="nucleotide sequence ID" value="NZ_CP009286.1"/>
</dbReference>
<dbReference type="Pfam" id="PF09848">
    <property type="entry name" value="SLFN-g3_helicase"/>
    <property type="match status" value="1"/>
</dbReference>
<reference evidence="2 3" key="1">
    <citation type="submission" date="2014-08" db="EMBL/GenBank/DDBJ databases">
        <title>Comparative genomics of the Paenibacillus odorifer group.</title>
        <authorList>
            <person name="den Bakker H.C."/>
            <person name="Tsai Y.-C."/>
            <person name="Martin N."/>
            <person name="Korlach J."/>
            <person name="Wiedmann M."/>
        </authorList>
    </citation>
    <scope>NUCLEOTIDE SEQUENCE [LARGE SCALE GENOMIC DNA]</scope>
    <source>
        <strain evidence="2 3">DSM 14472</strain>
    </source>
</reference>
<gene>
    <name evidence="2" type="ORF">PSTEL_26620</name>
</gene>
<dbReference type="EMBL" id="CP009286">
    <property type="protein sequence ID" value="AIQ66155.1"/>
    <property type="molecule type" value="Genomic_DNA"/>
</dbReference>
<keyword evidence="3" id="KW-1185">Reference proteome</keyword>
<dbReference type="InterPro" id="IPR027417">
    <property type="entry name" value="P-loop_NTPase"/>
</dbReference>
<dbReference type="SUPFAM" id="SSF52540">
    <property type="entry name" value="P-loop containing nucleoside triphosphate hydrolases"/>
    <property type="match status" value="1"/>
</dbReference>
<name>A0A089M159_9BACL</name>
<dbReference type="InterPro" id="IPR018647">
    <property type="entry name" value="SLFN_3-like_DNA/RNA_helicase"/>
</dbReference>
<evidence type="ECO:0000313" key="2">
    <source>
        <dbReference type="EMBL" id="AIQ66155.1"/>
    </source>
</evidence>
<evidence type="ECO:0000313" key="3">
    <source>
        <dbReference type="Proteomes" id="UP000029507"/>
    </source>
</evidence>
<organism evidence="2 3">
    <name type="scientific">Paenibacillus stellifer</name>
    <dbReference type="NCBI Taxonomy" id="169760"/>
    <lineage>
        <taxon>Bacteria</taxon>
        <taxon>Bacillati</taxon>
        <taxon>Bacillota</taxon>
        <taxon>Bacilli</taxon>
        <taxon>Bacillales</taxon>
        <taxon>Paenibacillaceae</taxon>
        <taxon>Paenibacillus</taxon>
    </lineage>
</organism>